<evidence type="ECO:0000313" key="2">
    <source>
        <dbReference type="EMBL" id="PNY05273.1"/>
    </source>
</evidence>
<accession>A0A2K3NQG8</accession>
<proteinExistence type="predicted"/>
<dbReference type="AlphaFoldDB" id="A0A2K3NQG8"/>
<dbReference type="EMBL" id="ASHM01000716">
    <property type="protein sequence ID" value="PNY05273.1"/>
    <property type="molecule type" value="Genomic_DNA"/>
</dbReference>
<organism evidence="2 3">
    <name type="scientific">Trifolium pratense</name>
    <name type="common">Red clover</name>
    <dbReference type="NCBI Taxonomy" id="57577"/>
    <lineage>
        <taxon>Eukaryota</taxon>
        <taxon>Viridiplantae</taxon>
        <taxon>Streptophyta</taxon>
        <taxon>Embryophyta</taxon>
        <taxon>Tracheophyta</taxon>
        <taxon>Spermatophyta</taxon>
        <taxon>Magnoliopsida</taxon>
        <taxon>eudicotyledons</taxon>
        <taxon>Gunneridae</taxon>
        <taxon>Pentapetalae</taxon>
        <taxon>rosids</taxon>
        <taxon>fabids</taxon>
        <taxon>Fabales</taxon>
        <taxon>Fabaceae</taxon>
        <taxon>Papilionoideae</taxon>
        <taxon>50 kb inversion clade</taxon>
        <taxon>NPAAA clade</taxon>
        <taxon>Hologalegina</taxon>
        <taxon>IRL clade</taxon>
        <taxon>Trifolieae</taxon>
        <taxon>Trifolium</taxon>
    </lineage>
</organism>
<gene>
    <name evidence="2" type="ORF">L195_g001718</name>
</gene>
<dbReference type="STRING" id="57577.A0A2K3NQG8"/>
<keyword evidence="1" id="KW-0732">Signal</keyword>
<feature type="chain" id="PRO_5014350641" evidence="1">
    <location>
        <begin position="22"/>
        <end position="184"/>
    </location>
</feature>
<reference evidence="2 3" key="1">
    <citation type="journal article" date="2014" name="Am. J. Bot.">
        <title>Genome assembly and annotation for red clover (Trifolium pratense; Fabaceae).</title>
        <authorList>
            <person name="Istvanek J."/>
            <person name="Jaros M."/>
            <person name="Krenek A."/>
            <person name="Repkova J."/>
        </authorList>
    </citation>
    <scope>NUCLEOTIDE SEQUENCE [LARGE SCALE GENOMIC DNA]</scope>
    <source>
        <strain evidence="3">cv. Tatra</strain>
        <tissue evidence="2">Young leaves</tissue>
    </source>
</reference>
<feature type="signal peptide" evidence="1">
    <location>
        <begin position="1"/>
        <end position="21"/>
    </location>
</feature>
<name>A0A2K3NQG8_TRIPR</name>
<protein>
    <submittedName>
        <fullName evidence="2">Programmed cell death protein</fullName>
    </submittedName>
</protein>
<comment type="caution">
    <text evidence="2">The sequence shown here is derived from an EMBL/GenBank/DDBJ whole genome shotgun (WGS) entry which is preliminary data.</text>
</comment>
<evidence type="ECO:0000256" key="1">
    <source>
        <dbReference type="SAM" id="SignalP"/>
    </source>
</evidence>
<sequence>MNSQMIQLLLLFSLVRNPLRPLSDTFEYVKAEGQRGILRLFRGVISLHHEEFVERQWGGTTYFASGDVKKLISESLIEYMDQGDSFEACSCSQAGCKGVRAYLEISYARNGWGGVAFCRSLSLWQWDFPFFVSSLRSSALLAAFPILGKEKLPPLTEIFYTVRSEDLHRHVMLDEKSFDGSALA</sequence>
<reference evidence="2 3" key="2">
    <citation type="journal article" date="2017" name="Front. Plant Sci.">
        <title>Gene Classification and Mining of Molecular Markers Useful in Red Clover (Trifolium pratense) Breeding.</title>
        <authorList>
            <person name="Istvanek J."/>
            <person name="Dluhosova J."/>
            <person name="Dluhos P."/>
            <person name="Patkova L."/>
            <person name="Nedelnik J."/>
            <person name="Repkova J."/>
        </authorList>
    </citation>
    <scope>NUCLEOTIDE SEQUENCE [LARGE SCALE GENOMIC DNA]</scope>
    <source>
        <strain evidence="3">cv. Tatra</strain>
        <tissue evidence="2">Young leaves</tissue>
    </source>
</reference>
<dbReference type="Proteomes" id="UP000236291">
    <property type="component" value="Unassembled WGS sequence"/>
</dbReference>
<evidence type="ECO:0000313" key="3">
    <source>
        <dbReference type="Proteomes" id="UP000236291"/>
    </source>
</evidence>